<protein>
    <submittedName>
        <fullName evidence="1">Uncharacterized protein</fullName>
    </submittedName>
</protein>
<sequence length="222" mass="25495">MVTCFNTSILAKKKIIELFGITQLENEFTRTYLKRFNEKMIKVIDLIKPLYPSPYINEGEAKYKNPIRVSEASMLCHTHFIVDKHLERFLKRGCLPKQNRSPKQNNNPNRSKKKPFRECLDTVIISTDIFNHGVYQILVHNNSAINIISAKVMVQIGILCSNLTQIKLFFIGIECLSVPIKCDLELFIVLGSFTSTKMTFSTSNQCHHKYSIFGFKVLNSKG</sequence>
<dbReference type="EMBL" id="JADGMS010000010">
    <property type="protein sequence ID" value="KAF9673513.1"/>
    <property type="molecule type" value="Genomic_DNA"/>
</dbReference>
<evidence type="ECO:0000313" key="1">
    <source>
        <dbReference type="EMBL" id="KAF9673513.1"/>
    </source>
</evidence>
<comment type="caution">
    <text evidence="1">The sequence shown here is derived from an EMBL/GenBank/DDBJ whole genome shotgun (WGS) entry which is preliminary data.</text>
</comment>
<organism evidence="1 2">
    <name type="scientific">Salix dunnii</name>
    <dbReference type="NCBI Taxonomy" id="1413687"/>
    <lineage>
        <taxon>Eukaryota</taxon>
        <taxon>Viridiplantae</taxon>
        <taxon>Streptophyta</taxon>
        <taxon>Embryophyta</taxon>
        <taxon>Tracheophyta</taxon>
        <taxon>Spermatophyta</taxon>
        <taxon>Magnoliopsida</taxon>
        <taxon>eudicotyledons</taxon>
        <taxon>Gunneridae</taxon>
        <taxon>Pentapetalae</taxon>
        <taxon>rosids</taxon>
        <taxon>fabids</taxon>
        <taxon>Malpighiales</taxon>
        <taxon>Salicaceae</taxon>
        <taxon>Saliceae</taxon>
        <taxon>Salix</taxon>
    </lineage>
</organism>
<name>A0A835JNH0_9ROSI</name>
<evidence type="ECO:0000313" key="2">
    <source>
        <dbReference type="Proteomes" id="UP000657918"/>
    </source>
</evidence>
<reference evidence="1 2" key="1">
    <citation type="submission" date="2020-10" db="EMBL/GenBank/DDBJ databases">
        <title>Plant Genome Project.</title>
        <authorList>
            <person name="Zhang R.-G."/>
        </authorList>
    </citation>
    <scope>NUCLEOTIDE SEQUENCE [LARGE SCALE GENOMIC DNA]</scope>
    <source>
        <strain evidence="1">FAFU-HL-1</strain>
        <tissue evidence="1">Leaf</tissue>
    </source>
</reference>
<dbReference type="Proteomes" id="UP000657918">
    <property type="component" value="Unassembled WGS sequence"/>
</dbReference>
<accession>A0A835JNH0</accession>
<gene>
    <name evidence="1" type="ORF">SADUNF_Sadunf10G0032000</name>
</gene>
<keyword evidence="2" id="KW-1185">Reference proteome</keyword>
<dbReference type="AlphaFoldDB" id="A0A835JNH0"/>
<proteinExistence type="predicted"/>